<dbReference type="AlphaFoldDB" id="A0A812P4B2"/>
<comment type="caution">
    <text evidence="1">The sequence shown here is derived from an EMBL/GenBank/DDBJ whole genome shotgun (WGS) entry which is preliminary data.</text>
</comment>
<reference evidence="1" key="1">
    <citation type="submission" date="2021-02" db="EMBL/GenBank/DDBJ databases">
        <authorList>
            <person name="Dougan E. K."/>
            <person name="Rhodes N."/>
            <person name="Thang M."/>
            <person name="Chan C."/>
        </authorList>
    </citation>
    <scope>NUCLEOTIDE SEQUENCE</scope>
</reference>
<dbReference type="Proteomes" id="UP000604046">
    <property type="component" value="Unassembled WGS sequence"/>
</dbReference>
<gene>
    <name evidence="1" type="ORF">SNAT2548_LOCUS17191</name>
</gene>
<dbReference type="SUPFAM" id="SSF51182">
    <property type="entry name" value="RmlC-like cupins"/>
    <property type="match status" value="1"/>
</dbReference>
<organism evidence="1 2">
    <name type="scientific">Symbiodinium natans</name>
    <dbReference type="NCBI Taxonomy" id="878477"/>
    <lineage>
        <taxon>Eukaryota</taxon>
        <taxon>Sar</taxon>
        <taxon>Alveolata</taxon>
        <taxon>Dinophyceae</taxon>
        <taxon>Suessiales</taxon>
        <taxon>Symbiodiniaceae</taxon>
        <taxon>Symbiodinium</taxon>
    </lineage>
</organism>
<name>A0A812P4B2_9DINO</name>
<evidence type="ECO:0000313" key="1">
    <source>
        <dbReference type="EMBL" id="CAE7328263.1"/>
    </source>
</evidence>
<dbReference type="InterPro" id="IPR011051">
    <property type="entry name" value="RmlC_Cupin_sf"/>
</dbReference>
<dbReference type="Gene3D" id="2.60.120.10">
    <property type="entry name" value="Jelly Rolls"/>
    <property type="match status" value="1"/>
</dbReference>
<accession>A0A812P4B2</accession>
<dbReference type="InterPro" id="IPR014710">
    <property type="entry name" value="RmlC-like_jellyroll"/>
</dbReference>
<evidence type="ECO:0000313" key="2">
    <source>
        <dbReference type="Proteomes" id="UP000604046"/>
    </source>
</evidence>
<protein>
    <recommendedName>
        <fullName evidence="3">Cupin type-1 domain-containing protein</fullName>
    </recommendedName>
</protein>
<keyword evidence="2" id="KW-1185">Reference proteome</keyword>
<dbReference type="EMBL" id="CAJNDS010002102">
    <property type="protein sequence ID" value="CAE7328263.1"/>
    <property type="molecule type" value="Genomic_DNA"/>
</dbReference>
<dbReference type="OrthoDB" id="5270965at2759"/>
<evidence type="ECO:0008006" key="3">
    <source>
        <dbReference type="Google" id="ProtNLM"/>
    </source>
</evidence>
<proteinExistence type="predicted"/>
<sequence>MMFSISAASMWSSGRSGRSRMFTFICIASAGVSLTTASESFVASSLRQWNFWESMHADRETGERQQLEWQELTRAEADGSSPTGLTGGVLRLGPYKQLPTHYHPEPFGEVYFFLRGSGSVKLHEFTPNERSHAIFEGLHVNIPAGTLHGIEAGNDGCEFVWMFSGKQWKDIPYLYVDPQLADRNTPENYSKPFPVGVTEWGAIWRNVSWARRQQKEIPEL</sequence>